<evidence type="ECO:0000313" key="3">
    <source>
        <dbReference type="Proteomes" id="UP000178659"/>
    </source>
</evidence>
<reference evidence="2 3" key="1">
    <citation type="journal article" date="2016" name="Nat. Commun.">
        <title>Thousands of microbial genomes shed light on interconnected biogeochemical processes in an aquifer system.</title>
        <authorList>
            <person name="Anantharaman K."/>
            <person name="Brown C.T."/>
            <person name="Hug L.A."/>
            <person name="Sharon I."/>
            <person name="Castelle C.J."/>
            <person name="Probst A.J."/>
            <person name="Thomas B.C."/>
            <person name="Singh A."/>
            <person name="Wilkins M.J."/>
            <person name="Karaoz U."/>
            <person name="Brodie E.L."/>
            <person name="Williams K.H."/>
            <person name="Hubbard S.S."/>
            <person name="Banfield J.F."/>
        </authorList>
    </citation>
    <scope>NUCLEOTIDE SEQUENCE [LARGE SCALE GENOMIC DNA]</scope>
</reference>
<sequence>MTAERRTGQEYKPSVKTRLLLAFEDWLIRRAGSQNRPETKKDPKKWLYIAVLTVGLPAFTAGSIEIFKPGAVNNGIADINRLLGHETECGPDKPLAAGNSMSIDRRYYVFNNVQGLTIQVNSCAIKNLLDSQKVKIELPGEEIAVITLSPQFVSENPDAFNNYFRSTISPRIREHHGEGKEGNFIGINVVKYIANTYGLSKDLNTSRVKLGQSLSLEWTLQLKKTVLKLQGKKAVDYLTEQEMNEVLANRPIDVVGVTPQLISQSITRYGAPAEAKVGQVEAMLQEGSLIVLEKEAIYNATPGFTGIIALDILQERLRDRDYAPDAPDNARLITVLLPSRSDNPAEFYKAQAEFKEKKLPEIMAKFPGLTAQVNPIPMGDFIKSAYQETTKGQLKEARYGEVEYDLTKAFFSVRKNYGTEVLARAYNERIFQVFSINDELINSFKN</sequence>
<evidence type="ECO:0000256" key="1">
    <source>
        <dbReference type="SAM" id="Phobius"/>
    </source>
</evidence>
<keyword evidence="1" id="KW-0812">Transmembrane</keyword>
<dbReference type="AlphaFoldDB" id="A0A1G1VDB6"/>
<keyword evidence="1" id="KW-0472">Membrane</keyword>
<evidence type="ECO:0000313" key="2">
    <source>
        <dbReference type="EMBL" id="OGY13404.1"/>
    </source>
</evidence>
<feature type="transmembrane region" description="Helical" evidence="1">
    <location>
        <begin position="46"/>
        <end position="64"/>
    </location>
</feature>
<comment type="caution">
    <text evidence="2">The sequence shown here is derived from an EMBL/GenBank/DDBJ whole genome shotgun (WGS) entry which is preliminary data.</text>
</comment>
<proteinExistence type="predicted"/>
<dbReference type="EMBL" id="MHCC01000015">
    <property type="protein sequence ID" value="OGY13404.1"/>
    <property type="molecule type" value="Genomic_DNA"/>
</dbReference>
<dbReference type="Proteomes" id="UP000178659">
    <property type="component" value="Unassembled WGS sequence"/>
</dbReference>
<gene>
    <name evidence="2" type="ORF">A3A77_04510</name>
</gene>
<keyword evidence="1" id="KW-1133">Transmembrane helix</keyword>
<organism evidence="2 3">
    <name type="scientific">Candidatus Blackburnbacteria bacterium RIFCSPLOWO2_01_FULL_40_20</name>
    <dbReference type="NCBI Taxonomy" id="1797519"/>
    <lineage>
        <taxon>Bacteria</taxon>
        <taxon>Candidatus Blackburniibacteriota</taxon>
    </lineage>
</organism>
<protein>
    <submittedName>
        <fullName evidence="2">Uncharacterized protein</fullName>
    </submittedName>
</protein>
<name>A0A1G1VDB6_9BACT</name>
<accession>A0A1G1VDB6</accession>